<keyword evidence="1" id="KW-0472">Membrane</keyword>
<name>G2XY86_BOTF4</name>
<dbReference type="InterPro" id="IPR012337">
    <property type="entry name" value="RNaseH-like_sf"/>
</dbReference>
<keyword evidence="1" id="KW-1133">Transmembrane helix</keyword>
<reference evidence="4" key="1">
    <citation type="journal article" date="2011" name="PLoS Genet.">
        <title>Genomic analysis of the necrotrophic fungal pathogens Sclerotinia sclerotiorum and Botrytis cinerea.</title>
        <authorList>
            <person name="Amselem J."/>
            <person name="Cuomo C.A."/>
            <person name="van Kan J.A."/>
            <person name="Viaud M."/>
            <person name="Benito E.P."/>
            <person name="Couloux A."/>
            <person name="Coutinho P.M."/>
            <person name="de Vries R.P."/>
            <person name="Dyer P.S."/>
            <person name="Fillinger S."/>
            <person name="Fournier E."/>
            <person name="Gout L."/>
            <person name="Hahn M."/>
            <person name="Kohn L."/>
            <person name="Lapalu N."/>
            <person name="Plummer K.M."/>
            <person name="Pradier J.M."/>
            <person name="Quevillon E."/>
            <person name="Sharon A."/>
            <person name="Simon A."/>
            <person name="ten Have A."/>
            <person name="Tudzynski B."/>
            <person name="Tudzynski P."/>
            <person name="Wincker P."/>
            <person name="Andrew M."/>
            <person name="Anthouard V."/>
            <person name="Beever R.E."/>
            <person name="Beffa R."/>
            <person name="Benoit I."/>
            <person name="Bouzid O."/>
            <person name="Brault B."/>
            <person name="Chen Z."/>
            <person name="Choquer M."/>
            <person name="Collemare J."/>
            <person name="Cotton P."/>
            <person name="Danchin E.G."/>
            <person name="Da Silva C."/>
            <person name="Gautier A."/>
            <person name="Giraud C."/>
            <person name="Giraud T."/>
            <person name="Gonzalez C."/>
            <person name="Grossetete S."/>
            <person name="Guldener U."/>
            <person name="Henrissat B."/>
            <person name="Howlett B.J."/>
            <person name="Kodira C."/>
            <person name="Kretschmer M."/>
            <person name="Lappartient A."/>
            <person name="Leroch M."/>
            <person name="Levis C."/>
            <person name="Mauceli E."/>
            <person name="Neuveglise C."/>
            <person name="Oeser B."/>
            <person name="Pearson M."/>
            <person name="Poulain J."/>
            <person name="Poussereau N."/>
            <person name="Quesneville H."/>
            <person name="Rascle C."/>
            <person name="Schumacher J."/>
            <person name="Segurens B."/>
            <person name="Sexton A."/>
            <person name="Silva E."/>
            <person name="Sirven C."/>
            <person name="Soanes D.M."/>
            <person name="Talbot N.J."/>
            <person name="Templeton M."/>
            <person name="Yandava C."/>
            <person name="Yarden O."/>
            <person name="Zeng Q."/>
            <person name="Rollins J.A."/>
            <person name="Lebrun M.H."/>
            <person name="Dickman M."/>
        </authorList>
    </citation>
    <scope>NUCLEOTIDE SEQUENCE [LARGE SCALE GENOMIC DNA]</scope>
    <source>
        <strain evidence="4">T4</strain>
    </source>
</reference>
<evidence type="ECO:0000313" key="3">
    <source>
        <dbReference type="EMBL" id="CCD45423.1"/>
    </source>
</evidence>
<dbReference type="PANTHER" id="PTHR47611">
    <property type="entry name" value="HAT DIMERISATION DOMAIN, C-TERMINAL"/>
    <property type="match status" value="1"/>
</dbReference>
<feature type="transmembrane region" description="Helical" evidence="1">
    <location>
        <begin position="20"/>
        <end position="37"/>
    </location>
</feature>
<evidence type="ECO:0000256" key="1">
    <source>
        <dbReference type="SAM" id="Phobius"/>
    </source>
</evidence>
<dbReference type="GO" id="GO:0046983">
    <property type="term" value="F:protein dimerization activity"/>
    <property type="evidence" value="ECO:0007669"/>
    <property type="project" value="InterPro"/>
</dbReference>
<organism evidence="3 4">
    <name type="scientific">Botryotinia fuckeliana (strain T4)</name>
    <name type="common">Noble rot fungus</name>
    <name type="synonym">Botrytis cinerea</name>
    <dbReference type="NCBI Taxonomy" id="999810"/>
    <lineage>
        <taxon>Eukaryota</taxon>
        <taxon>Fungi</taxon>
        <taxon>Dikarya</taxon>
        <taxon>Ascomycota</taxon>
        <taxon>Pezizomycotina</taxon>
        <taxon>Leotiomycetes</taxon>
        <taxon>Helotiales</taxon>
        <taxon>Sclerotiniaceae</taxon>
        <taxon>Botrytis</taxon>
    </lineage>
</organism>
<accession>G2XY86</accession>
<dbReference type="AlphaFoldDB" id="G2XY86"/>
<sequence>MINSGRTKLDKYYRLSDKTPVYVATLVLNPIFKWSFVHKTRAKARMLKFCNDCHSPVENAIPIPSIEPTDTNNPLRDWFAEVEAVPLFGDEYSRHCSTPQVQRTNKNSWEWWLEPQQQSDYPNLGRIALDILSVPAMSAEPERLFSVSKMHITDRRNKLEVEFIERLVCLKSWMRPEVWKKDF</sequence>
<dbReference type="EMBL" id="FQ790278">
    <property type="protein sequence ID" value="CCD45423.1"/>
    <property type="molecule type" value="Genomic_DNA"/>
</dbReference>
<protein>
    <recommendedName>
        <fullName evidence="2">HAT C-terminal dimerisation domain-containing protein</fullName>
    </recommendedName>
</protein>
<gene>
    <name evidence="3" type="ORF">BofuT4_P044410.1</name>
</gene>
<dbReference type="Proteomes" id="UP000008177">
    <property type="component" value="Unplaced contigs"/>
</dbReference>
<keyword evidence="1" id="KW-0812">Transmembrane</keyword>
<evidence type="ECO:0000259" key="2">
    <source>
        <dbReference type="Pfam" id="PF05699"/>
    </source>
</evidence>
<dbReference type="SUPFAM" id="SSF53098">
    <property type="entry name" value="Ribonuclease H-like"/>
    <property type="match status" value="1"/>
</dbReference>
<feature type="domain" description="HAT C-terminal dimerisation" evidence="2">
    <location>
        <begin position="101"/>
        <end position="174"/>
    </location>
</feature>
<dbReference type="PANTHER" id="PTHR47611:SF1">
    <property type="entry name" value="CCHC-TYPE DOMAIN-CONTAINING PROTEIN"/>
    <property type="match status" value="1"/>
</dbReference>
<evidence type="ECO:0000313" key="4">
    <source>
        <dbReference type="Proteomes" id="UP000008177"/>
    </source>
</evidence>
<dbReference type="HOGENOM" id="CLU_009123_4_5_1"/>
<proteinExistence type="predicted"/>
<dbReference type="OrthoDB" id="3439855at2759"/>
<dbReference type="InParanoid" id="G2XY86"/>
<dbReference type="InterPro" id="IPR008906">
    <property type="entry name" value="HATC_C_dom"/>
</dbReference>
<dbReference type="Pfam" id="PF05699">
    <property type="entry name" value="Dimer_Tnp_hAT"/>
    <property type="match status" value="1"/>
</dbReference>